<keyword evidence="12" id="KW-1185">Reference proteome</keyword>
<keyword evidence="5" id="KW-0378">Hydrolase</keyword>
<name>A0A8S3X9S9_PARAO</name>
<dbReference type="GO" id="GO:0030574">
    <property type="term" value="P:collagen catabolic process"/>
    <property type="evidence" value="ECO:0007669"/>
    <property type="project" value="TreeGrafter"/>
</dbReference>
<dbReference type="CDD" id="cd00094">
    <property type="entry name" value="HX"/>
    <property type="match status" value="1"/>
</dbReference>
<evidence type="ECO:0000259" key="10">
    <source>
        <dbReference type="SMART" id="SM00235"/>
    </source>
</evidence>
<evidence type="ECO:0000313" key="12">
    <source>
        <dbReference type="Proteomes" id="UP000691718"/>
    </source>
</evidence>
<evidence type="ECO:0000256" key="6">
    <source>
        <dbReference type="ARBA" id="ARBA00022833"/>
    </source>
</evidence>
<dbReference type="CDD" id="cd04278">
    <property type="entry name" value="ZnMc_MMP"/>
    <property type="match status" value="1"/>
</dbReference>
<dbReference type="EMBL" id="CAJQZP010001037">
    <property type="protein sequence ID" value="CAG5011470.1"/>
    <property type="molecule type" value="Genomic_DNA"/>
</dbReference>
<evidence type="ECO:0000256" key="3">
    <source>
        <dbReference type="ARBA" id="ARBA00022670"/>
    </source>
</evidence>
<dbReference type="Pfam" id="PF00413">
    <property type="entry name" value="Peptidase_M10"/>
    <property type="match status" value="1"/>
</dbReference>
<feature type="repeat" description="Hemopexin" evidence="9">
    <location>
        <begin position="304"/>
        <end position="353"/>
    </location>
</feature>
<evidence type="ECO:0000256" key="8">
    <source>
        <dbReference type="ARBA" id="ARBA00023145"/>
    </source>
</evidence>
<dbReference type="AlphaFoldDB" id="A0A8S3X9S9"/>
<feature type="repeat" description="Hemopexin" evidence="9">
    <location>
        <begin position="451"/>
        <end position="497"/>
    </location>
</feature>
<evidence type="ECO:0000313" key="11">
    <source>
        <dbReference type="EMBL" id="CAG5011470.1"/>
    </source>
</evidence>
<keyword evidence="4" id="KW-0479">Metal-binding</keyword>
<evidence type="ECO:0000256" key="4">
    <source>
        <dbReference type="ARBA" id="ARBA00022723"/>
    </source>
</evidence>
<dbReference type="PANTHER" id="PTHR10201:SF169">
    <property type="entry name" value="MATRIX METALLOPROTEINASE-16-LIKE PROTEIN"/>
    <property type="match status" value="1"/>
</dbReference>
<accession>A0A8S3X9S9</accession>
<dbReference type="PROSITE" id="PS51642">
    <property type="entry name" value="HEMOPEXIN_2"/>
    <property type="match status" value="2"/>
</dbReference>
<dbReference type="InterPro" id="IPR006026">
    <property type="entry name" value="Peptidase_Metallo"/>
</dbReference>
<dbReference type="GO" id="GO:0031012">
    <property type="term" value="C:extracellular matrix"/>
    <property type="evidence" value="ECO:0007669"/>
    <property type="project" value="InterPro"/>
</dbReference>
<keyword evidence="7" id="KW-0482">Metalloprotease</keyword>
<sequence>MDGEKWLLFMCIAFLNGYVWCRTIFLEVNSPTLEEVGFMRRYGYLPEEQGDFDFAYTPHSISEAVKKMQLFAGLPPTGNLDPVTRSFFKKKRCGVKDIQTPARSRRYILQQGWGKKNITYRVLNGSSTLDKERVRTLMADGLAVWAPHGGLRFQQMDDGHADIQVSFASRDHGDGFPFDGPGHVVAHAFPPPHGAMHFDDDELWGDGANDDTDDDVTDFFAVAVHEIGHALGLSHSNVKSSVMYPYYQVPVEKLHMDDILGMQELYLKDELPASAESTESPGQSRSSLAPHFTKADYSDEEDLPDLCFTNYDTIQVIQGKIYVFEEEWVWVLSERQRIDPGFPRRFHDVFIGLPKHVTSIKTVYEKLNGNIVVFSGRVYWEFSSTFRLLRRGKLSDYGLPRYVPGLSTVFLSNYNNKTYLIEHERFWRYDEDRGKMDPGYPKEMSAWRLIPYPVDAAIIWQGDTYFFHGPRFWRFDNELVQAHRYYPLPTAQIWFPCEPTPEMGKYVTNDEP</sequence>
<dbReference type="GO" id="GO:0008270">
    <property type="term" value="F:zinc ion binding"/>
    <property type="evidence" value="ECO:0007669"/>
    <property type="project" value="InterPro"/>
</dbReference>
<dbReference type="InterPro" id="IPR018487">
    <property type="entry name" value="Hemopexin-like_repeat"/>
</dbReference>
<evidence type="ECO:0000256" key="9">
    <source>
        <dbReference type="PROSITE-ProRule" id="PRU01011"/>
    </source>
</evidence>
<dbReference type="InterPro" id="IPR001818">
    <property type="entry name" value="Pept_M10_metallopeptidase"/>
</dbReference>
<organism evidence="11 12">
    <name type="scientific">Parnassius apollo</name>
    <name type="common">Apollo butterfly</name>
    <name type="synonym">Papilio apollo</name>
    <dbReference type="NCBI Taxonomy" id="110799"/>
    <lineage>
        <taxon>Eukaryota</taxon>
        <taxon>Metazoa</taxon>
        <taxon>Ecdysozoa</taxon>
        <taxon>Arthropoda</taxon>
        <taxon>Hexapoda</taxon>
        <taxon>Insecta</taxon>
        <taxon>Pterygota</taxon>
        <taxon>Neoptera</taxon>
        <taxon>Endopterygota</taxon>
        <taxon>Lepidoptera</taxon>
        <taxon>Glossata</taxon>
        <taxon>Ditrysia</taxon>
        <taxon>Papilionoidea</taxon>
        <taxon>Papilionidae</taxon>
        <taxon>Parnassiinae</taxon>
        <taxon>Parnassini</taxon>
        <taxon>Parnassius</taxon>
        <taxon>Parnassius</taxon>
    </lineage>
</organism>
<dbReference type="OrthoDB" id="406838at2759"/>
<gene>
    <name evidence="11" type="ORF">PAPOLLO_LOCUS15596</name>
</gene>
<dbReference type="Proteomes" id="UP000691718">
    <property type="component" value="Unassembled WGS sequence"/>
</dbReference>
<dbReference type="InterPro" id="IPR002477">
    <property type="entry name" value="Peptidoglycan-bd-like"/>
</dbReference>
<evidence type="ECO:0000256" key="2">
    <source>
        <dbReference type="ARBA" id="ARBA00010370"/>
    </source>
</evidence>
<dbReference type="InterPro" id="IPR021190">
    <property type="entry name" value="Pept_M10A"/>
</dbReference>
<evidence type="ECO:0000256" key="1">
    <source>
        <dbReference type="ARBA" id="ARBA00001947"/>
    </source>
</evidence>
<comment type="similarity">
    <text evidence="2">Belongs to the peptidase M10A family.</text>
</comment>
<reference evidence="11" key="1">
    <citation type="submission" date="2021-04" db="EMBL/GenBank/DDBJ databases">
        <authorList>
            <person name="Tunstrom K."/>
        </authorList>
    </citation>
    <scope>NUCLEOTIDE SEQUENCE</scope>
</reference>
<proteinExistence type="inferred from homology"/>
<protein>
    <submittedName>
        <fullName evidence="11">(apollo) hypothetical protein</fullName>
    </submittedName>
</protein>
<dbReference type="GO" id="GO:0004222">
    <property type="term" value="F:metalloendopeptidase activity"/>
    <property type="evidence" value="ECO:0007669"/>
    <property type="project" value="InterPro"/>
</dbReference>
<dbReference type="PANTHER" id="PTHR10201">
    <property type="entry name" value="MATRIX METALLOPROTEINASE"/>
    <property type="match status" value="1"/>
</dbReference>
<evidence type="ECO:0000256" key="5">
    <source>
        <dbReference type="ARBA" id="ARBA00022801"/>
    </source>
</evidence>
<dbReference type="SMART" id="SM00120">
    <property type="entry name" value="HX"/>
    <property type="match status" value="4"/>
</dbReference>
<dbReference type="InterPro" id="IPR033739">
    <property type="entry name" value="M10A_MMP"/>
</dbReference>
<dbReference type="GO" id="GO:0030198">
    <property type="term" value="P:extracellular matrix organization"/>
    <property type="evidence" value="ECO:0007669"/>
    <property type="project" value="TreeGrafter"/>
</dbReference>
<keyword evidence="8" id="KW-0865">Zymogen</keyword>
<feature type="domain" description="Peptidase metallopeptidase" evidence="10">
    <location>
        <begin position="109"/>
        <end position="268"/>
    </location>
</feature>
<dbReference type="Pfam" id="PF01471">
    <property type="entry name" value="PG_binding_1"/>
    <property type="match status" value="1"/>
</dbReference>
<dbReference type="PIRSF" id="PIRSF001191">
    <property type="entry name" value="Peptidase_M10A_matrix"/>
    <property type="match status" value="1"/>
</dbReference>
<dbReference type="SMART" id="SM00235">
    <property type="entry name" value="ZnMc"/>
    <property type="match status" value="1"/>
</dbReference>
<dbReference type="InterPro" id="IPR000585">
    <property type="entry name" value="Hemopexin-like_dom"/>
</dbReference>
<comment type="caution">
    <text evidence="11">The sequence shown here is derived from an EMBL/GenBank/DDBJ whole genome shotgun (WGS) entry which is preliminary data.</text>
</comment>
<dbReference type="GO" id="GO:0005615">
    <property type="term" value="C:extracellular space"/>
    <property type="evidence" value="ECO:0007669"/>
    <property type="project" value="TreeGrafter"/>
</dbReference>
<dbReference type="Pfam" id="PF00045">
    <property type="entry name" value="Hemopexin"/>
    <property type="match status" value="2"/>
</dbReference>
<dbReference type="GO" id="GO:0006508">
    <property type="term" value="P:proteolysis"/>
    <property type="evidence" value="ECO:0007669"/>
    <property type="project" value="UniProtKB-KW"/>
</dbReference>
<keyword evidence="3" id="KW-0645">Protease</keyword>
<evidence type="ECO:0000256" key="7">
    <source>
        <dbReference type="ARBA" id="ARBA00023049"/>
    </source>
</evidence>
<keyword evidence="6" id="KW-0862">Zinc</keyword>
<comment type="cofactor">
    <cofactor evidence="1">
        <name>Zn(2+)</name>
        <dbReference type="ChEBI" id="CHEBI:29105"/>
    </cofactor>
</comment>